<dbReference type="GO" id="GO:0016740">
    <property type="term" value="F:transferase activity"/>
    <property type="evidence" value="ECO:0007669"/>
    <property type="project" value="UniProtKB-KW"/>
</dbReference>
<keyword evidence="3" id="KW-0808">Transferase</keyword>
<dbReference type="InterPro" id="IPR004839">
    <property type="entry name" value="Aminotransferase_I/II_large"/>
</dbReference>
<dbReference type="GO" id="GO:0009102">
    <property type="term" value="P:biotin biosynthetic process"/>
    <property type="evidence" value="ECO:0007669"/>
    <property type="project" value="TreeGrafter"/>
</dbReference>
<sequence>MLSTWMKSQKLRAPAMKNESVFYRNIEEALDVRRADHALYNIKENIWKSSDAVDFCSNDLLSLGASGLLREKFMAELALYPNFTPGAGGSRMMDGNYEYLENLEREIAEFHGAETGLFVGSGFEANLAIFAAIPRPGDVIVYDELVHASSIEGMEKHSLANCRFPFSHNDVESFRDVLLNIWETQTLVKQGVRSVIVAVESIYSMDGDVCPLEELMEAAAEIFPGGQVQFYVDEAHSTGVIGPRGSGFVCELGLEKSIPIRLHTFGKAIASAGAIILCNHTVKAALTNFARSVIYTTAPSFIVAASVRAGYKLLKDGQTEAGQKHIQHLVKHFFKTITADPIWAKASKAGALSCPLAEDWEERAFVTHIVPIWTRPRYTYWLMFHLLLSKFCAYGVEYPTVPKGQSRVRVTFHANNTEAETDGLAQSICSWAREMLDLEEAEAGEDRIPKAARQVYSWMADEAIEVTH</sequence>
<dbReference type="InterPro" id="IPR015424">
    <property type="entry name" value="PyrdxlP-dep_Trfase"/>
</dbReference>
<keyword evidence="4" id="KW-0663">Pyridoxal phosphate</keyword>
<dbReference type="Gene3D" id="3.40.640.10">
    <property type="entry name" value="Type I PLP-dependent aspartate aminotransferase-like (Major domain)"/>
    <property type="match status" value="1"/>
</dbReference>
<reference evidence="6 7" key="1">
    <citation type="journal article" date="2018" name="Sci. Rep.">
        <title>Comparative genomics provides insights into the lifestyle and reveals functional heterogeneity of dark septate endophytic fungi.</title>
        <authorList>
            <person name="Knapp D.G."/>
            <person name="Nemeth J.B."/>
            <person name="Barry K."/>
            <person name="Hainaut M."/>
            <person name="Henrissat B."/>
            <person name="Johnson J."/>
            <person name="Kuo A."/>
            <person name="Lim J.H.P."/>
            <person name="Lipzen A."/>
            <person name="Nolan M."/>
            <person name="Ohm R.A."/>
            <person name="Tamas L."/>
            <person name="Grigoriev I.V."/>
            <person name="Spatafora J.W."/>
            <person name="Nagy L.G."/>
            <person name="Kovacs G.M."/>
        </authorList>
    </citation>
    <scope>NUCLEOTIDE SEQUENCE [LARGE SCALE GENOMIC DNA]</scope>
    <source>
        <strain evidence="6 7">DSE2036</strain>
    </source>
</reference>
<dbReference type="PANTHER" id="PTHR13693">
    <property type="entry name" value="CLASS II AMINOTRANSFERASE/8-AMINO-7-OXONONANOATE SYNTHASE"/>
    <property type="match status" value="1"/>
</dbReference>
<dbReference type="SUPFAM" id="SSF53383">
    <property type="entry name" value="PLP-dependent transferases"/>
    <property type="match status" value="1"/>
</dbReference>
<dbReference type="AlphaFoldDB" id="A0A2V1DB90"/>
<dbReference type="Pfam" id="PF00155">
    <property type="entry name" value="Aminotran_1_2"/>
    <property type="match status" value="1"/>
</dbReference>
<evidence type="ECO:0000256" key="4">
    <source>
        <dbReference type="ARBA" id="ARBA00022898"/>
    </source>
</evidence>
<dbReference type="EMBL" id="KZ805501">
    <property type="protein sequence ID" value="PVH95311.1"/>
    <property type="molecule type" value="Genomic_DNA"/>
</dbReference>
<keyword evidence="7" id="KW-1185">Reference proteome</keyword>
<feature type="domain" description="Aminotransferase class I/classII large" evidence="5">
    <location>
        <begin position="51"/>
        <end position="428"/>
    </location>
</feature>
<protein>
    <submittedName>
        <fullName evidence="6">5-aminolevulinate synthase</fullName>
    </submittedName>
</protein>
<evidence type="ECO:0000256" key="2">
    <source>
        <dbReference type="ARBA" id="ARBA00010008"/>
    </source>
</evidence>
<evidence type="ECO:0000313" key="6">
    <source>
        <dbReference type="EMBL" id="PVH95311.1"/>
    </source>
</evidence>
<comment type="similarity">
    <text evidence="2">Belongs to the class-II pyridoxal-phosphate-dependent aminotransferase family. BioF subfamily.</text>
</comment>
<name>A0A2V1DB90_9PLEO</name>
<dbReference type="PANTHER" id="PTHR13693:SF77">
    <property type="entry name" value="8-AMINO-7-OXONONANOATE SYNTHASE"/>
    <property type="match status" value="1"/>
</dbReference>
<organism evidence="6 7">
    <name type="scientific">Periconia macrospinosa</name>
    <dbReference type="NCBI Taxonomy" id="97972"/>
    <lineage>
        <taxon>Eukaryota</taxon>
        <taxon>Fungi</taxon>
        <taxon>Dikarya</taxon>
        <taxon>Ascomycota</taxon>
        <taxon>Pezizomycotina</taxon>
        <taxon>Dothideomycetes</taxon>
        <taxon>Pleosporomycetidae</taxon>
        <taxon>Pleosporales</taxon>
        <taxon>Massarineae</taxon>
        <taxon>Periconiaceae</taxon>
        <taxon>Periconia</taxon>
    </lineage>
</organism>
<proteinExistence type="inferred from homology"/>
<dbReference type="InterPro" id="IPR015421">
    <property type="entry name" value="PyrdxlP-dep_Trfase_major"/>
</dbReference>
<comment type="cofactor">
    <cofactor evidence="1">
        <name>pyridoxal 5'-phosphate</name>
        <dbReference type="ChEBI" id="CHEBI:597326"/>
    </cofactor>
</comment>
<evidence type="ECO:0000256" key="1">
    <source>
        <dbReference type="ARBA" id="ARBA00001933"/>
    </source>
</evidence>
<dbReference type="InterPro" id="IPR015422">
    <property type="entry name" value="PyrdxlP-dep_Trfase_small"/>
</dbReference>
<accession>A0A2V1DB90</accession>
<evidence type="ECO:0000259" key="5">
    <source>
        <dbReference type="Pfam" id="PF00155"/>
    </source>
</evidence>
<dbReference type="OrthoDB" id="2382073at2759"/>
<dbReference type="GO" id="GO:0030170">
    <property type="term" value="F:pyridoxal phosphate binding"/>
    <property type="evidence" value="ECO:0007669"/>
    <property type="project" value="InterPro"/>
</dbReference>
<dbReference type="InterPro" id="IPR050087">
    <property type="entry name" value="AON_synthase_class-II"/>
</dbReference>
<dbReference type="Gene3D" id="3.90.1150.10">
    <property type="entry name" value="Aspartate Aminotransferase, domain 1"/>
    <property type="match status" value="1"/>
</dbReference>
<evidence type="ECO:0000256" key="3">
    <source>
        <dbReference type="ARBA" id="ARBA00022679"/>
    </source>
</evidence>
<dbReference type="STRING" id="97972.A0A2V1DB90"/>
<evidence type="ECO:0000313" key="7">
    <source>
        <dbReference type="Proteomes" id="UP000244855"/>
    </source>
</evidence>
<dbReference type="Proteomes" id="UP000244855">
    <property type="component" value="Unassembled WGS sequence"/>
</dbReference>
<gene>
    <name evidence="6" type="ORF">DM02DRAFT_601102</name>
</gene>